<evidence type="ECO:0000313" key="2">
    <source>
        <dbReference type="EMBL" id="KAK9866841.1"/>
    </source>
</evidence>
<feature type="compositionally biased region" description="Polar residues" evidence="1">
    <location>
        <begin position="1"/>
        <end position="15"/>
    </location>
</feature>
<keyword evidence="3" id="KW-1185">Reference proteome</keyword>
<sequence>MRLVSSWGSLNSPTRRSWPEPHGARGPKARWTPLLGSWTALRHHAQQLMEGAERPPGHEELLLQIPRKGDAKVSKEYEDWGTEFPVTAGSVGCGDGRSLGMEPSENMEVVPTCCLVVLRAIKRAALAAEPFQDI</sequence>
<accession>A0AAW1TCS2</accession>
<dbReference type="EMBL" id="JALJOV010000129">
    <property type="protein sequence ID" value="KAK9866841.1"/>
    <property type="molecule type" value="Genomic_DNA"/>
</dbReference>
<feature type="region of interest" description="Disordered" evidence="1">
    <location>
        <begin position="1"/>
        <end position="29"/>
    </location>
</feature>
<protein>
    <submittedName>
        <fullName evidence="2">Uncharacterized protein</fullName>
    </submittedName>
</protein>
<dbReference type="Proteomes" id="UP001485043">
    <property type="component" value="Unassembled WGS sequence"/>
</dbReference>
<evidence type="ECO:0000256" key="1">
    <source>
        <dbReference type="SAM" id="MobiDB-lite"/>
    </source>
</evidence>
<organism evidence="2 3">
    <name type="scientific">Apatococcus fuscideae</name>
    <dbReference type="NCBI Taxonomy" id="2026836"/>
    <lineage>
        <taxon>Eukaryota</taxon>
        <taxon>Viridiplantae</taxon>
        <taxon>Chlorophyta</taxon>
        <taxon>core chlorophytes</taxon>
        <taxon>Trebouxiophyceae</taxon>
        <taxon>Chlorellales</taxon>
        <taxon>Chlorellaceae</taxon>
        <taxon>Apatococcus</taxon>
    </lineage>
</organism>
<reference evidence="2 3" key="1">
    <citation type="journal article" date="2024" name="Nat. Commun.">
        <title>Phylogenomics reveals the evolutionary origins of lichenization in chlorophyte algae.</title>
        <authorList>
            <person name="Puginier C."/>
            <person name="Libourel C."/>
            <person name="Otte J."/>
            <person name="Skaloud P."/>
            <person name="Haon M."/>
            <person name="Grisel S."/>
            <person name="Petersen M."/>
            <person name="Berrin J.G."/>
            <person name="Delaux P.M."/>
            <person name="Dal Grande F."/>
            <person name="Keller J."/>
        </authorList>
    </citation>
    <scope>NUCLEOTIDE SEQUENCE [LARGE SCALE GENOMIC DNA]</scope>
    <source>
        <strain evidence="2 3">SAG 2523</strain>
    </source>
</reference>
<comment type="caution">
    <text evidence="2">The sequence shown here is derived from an EMBL/GenBank/DDBJ whole genome shotgun (WGS) entry which is preliminary data.</text>
</comment>
<name>A0AAW1TCS2_9CHLO</name>
<evidence type="ECO:0000313" key="3">
    <source>
        <dbReference type="Proteomes" id="UP001485043"/>
    </source>
</evidence>
<dbReference type="AlphaFoldDB" id="A0AAW1TCS2"/>
<proteinExistence type="predicted"/>
<gene>
    <name evidence="2" type="ORF">WJX84_001959</name>
</gene>